<dbReference type="EMBL" id="NBNE01009458">
    <property type="protein sequence ID" value="OWY98391.1"/>
    <property type="molecule type" value="Genomic_DNA"/>
</dbReference>
<dbReference type="AlphaFoldDB" id="A0A225UZA2"/>
<keyword evidence="1" id="KW-1133">Transmembrane helix</keyword>
<keyword evidence="3" id="KW-1185">Reference proteome</keyword>
<keyword evidence="1" id="KW-0812">Transmembrane</keyword>
<proteinExistence type="predicted"/>
<organism evidence="2 3">
    <name type="scientific">Phytophthora megakarya</name>
    <dbReference type="NCBI Taxonomy" id="4795"/>
    <lineage>
        <taxon>Eukaryota</taxon>
        <taxon>Sar</taxon>
        <taxon>Stramenopiles</taxon>
        <taxon>Oomycota</taxon>
        <taxon>Peronosporomycetes</taxon>
        <taxon>Peronosporales</taxon>
        <taxon>Peronosporaceae</taxon>
        <taxon>Phytophthora</taxon>
    </lineage>
</organism>
<dbReference type="OrthoDB" id="123133at2759"/>
<evidence type="ECO:0008006" key="4">
    <source>
        <dbReference type="Google" id="ProtNLM"/>
    </source>
</evidence>
<feature type="transmembrane region" description="Helical" evidence="1">
    <location>
        <begin position="463"/>
        <end position="482"/>
    </location>
</feature>
<gene>
    <name evidence="2" type="ORF">PHMEG_00030858</name>
</gene>
<protein>
    <recommendedName>
        <fullName evidence="4">Transmembrane protein</fullName>
    </recommendedName>
</protein>
<feature type="transmembrane region" description="Helical" evidence="1">
    <location>
        <begin position="503"/>
        <end position="526"/>
    </location>
</feature>
<name>A0A225UZA2_9STRA</name>
<evidence type="ECO:0000313" key="3">
    <source>
        <dbReference type="Proteomes" id="UP000198211"/>
    </source>
</evidence>
<feature type="transmembrane region" description="Helical" evidence="1">
    <location>
        <begin position="387"/>
        <end position="410"/>
    </location>
</feature>
<evidence type="ECO:0000256" key="1">
    <source>
        <dbReference type="SAM" id="Phobius"/>
    </source>
</evidence>
<keyword evidence="1" id="KW-0472">Membrane</keyword>
<feature type="transmembrane region" description="Helical" evidence="1">
    <location>
        <begin position="557"/>
        <end position="579"/>
    </location>
</feature>
<accession>A0A225UZA2</accession>
<dbReference type="Proteomes" id="UP000198211">
    <property type="component" value="Unassembled WGS sequence"/>
</dbReference>
<sequence length="760" mass="85333">MAVAVSPTNFSARQRDAIHARRSELDFGTVLAFVAVFGRVVMAPLMLLIVFGLSKYLTTGKMFIGSEDSYFAFSAEDAVMVGGCTNCEIGCRNVVLQMSYFDHEALMSKPLFENLFTMDFSNYSRLSSAELALANVLENDSTVCMSGFDEWGSPVSTFKGTSEMVVEVVKVLNLSVMPQVLLEAKTASEMVIRCSSDWVLEAHLRLFKFPTVKGSTDFSSVSVADFTIFPEQTECRPNISNDDVVESKLALATGGYDFLAVVPDILTLFPYSFVNNLPPVSRTIPAENYEVLQPLFHGYYGGCRVREVNTSGVYIEDTCVTNKHWMTYGLMLQAPDDLPVCSTGDVCVHNYYNSVWEFVTKVDSSTKDRFSMAINVFRSRYADRVKLSMLPGIVVAQMLVMGVISLYQVMSHKRSVLLTQIWAYRCQNGRMQVFYLAQVTYHLIASSDLYFLGLATGTLTTEALTNLAFCFFAFSYSFVNLLKARLGEQQLTRHFRLTWETMQVFITTGTTFGLYTVRQTSLVFILNRNGQLLRKTTKRGAAMCNLSDSCIIFHHNLVLVAIAASLTFGCIAEVVSNLIQKHAQWEAQRVEIKAGDATESSQTPCSRPKYRRTRFTASIKPDANNNPTFGPSVSCIFRDGQPLPPLTSFERHCLGVPLSKLFTDCGDIAYITYKGRRCSTVEAILLTGFLFYGEHVYQAQDVVLLLLERVLPRKFTRTFNILFVRWYVNKRTGQVSYPQSCTWFRASDDAFRLMEARPLA</sequence>
<comment type="caution">
    <text evidence="2">The sequence shown here is derived from an EMBL/GenBank/DDBJ whole genome shotgun (WGS) entry which is preliminary data.</text>
</comment>
<reference evidence="3" key="1">
    <citation type="submission" date="2017-03" db="EMBL/GenBank/DDBJ databases">
        <title>Phytopthora megakarya and P. palmivora, two closely related causual agents of cacao black pod achieved similar genome size and gene model numbers by different mechanisms.</title>
        <authorList>
            <person name="Ali S."/>
            <person name="Shao J."/>
            <person name="Larry D.J."/>
            <person name="Kronmiller B."/>
            <person name="Shen D."/>
            <person name="Strem M.D."/>
            <person name="Melnick R.L."/>
            <person name="Guiltinan M.J."/>
            <person name="Tyler B.M."/>
            <person name="Meinhardt L.W."/>
            <person name="Bailey B.A."/>
        </authorList>
    </citation>
    <scope>NUCLEOTIDE SEQUENCE [LARGE SCALE GENOMIC DNA]</scope>
    <source>
        <strain evidence="3">zdho120</strain>
    </source>
</reference>
<feature type="transmembrane region" description="Helical" evidence="1">
    <location>
        <begin position="30"/>
        <end position="53"/>
    </location>
</feature>
<evidence type="ECO:0000313" key="2">
    <source>
        <dbReference type="EMBL" id="OWY98391.1"/>
    </source>
</evidence>